<proteinExistence type="predicted"/>
<accession>A0A081B665</accession>
<evidence type="ECO:0000313" key="2">
    <source>
        <dbReference type="Proteomes" id="UP000028702"/>
    </source>
</evidence>
<dbReference type="PANTHER" id="PTHR30121">
    <property type="entry name" value="UNCHARACTERIZED PROTEIN YJGR-RELATED"/>
    <property type="match status" value="1"/>
</dbReference>
<dbReference type="EMBL" id="BBIO01000001">
    <property type="protein sequence ID" value="GAK43533.1"/>
    <property type="molecule type" value="Genomic_DNA"/>
</dbReference>
<dbReference type="eggNOG" id="COG3451">
    <property type="taxonomic scope" value="Bacteria"/>
</dbReference>
<dbReference type="InterPro" id="IPR027417">
    <property type="entry name" value="P-loop_NTPase"/>
</dbReference>
<reference evidence="1 2" key="1">
    <citation type="submission" date="2014-07" db="EMBL/GenBank/DDBJ databases">
        <title>Tepidicaulis marinum gen. nov., sp. nov., a novel marine bacterium denitrifying nitrate to nitrous oxide strictly under microaerobic conditions.</title>
        <authorList>
            <person name="Takeuchi M."/>
            <person name="Yamagishi T."/>
            <person name="Kamagata Y."/>
            <person name="Oshima K."/>
            <person name="Hattori M."/>
            <person name="Katayama T."/>
            <person name="Hanada S."/>
            <person name="Tamaki H."/>
            <person name="Marumo K."/>
            <person name="Maeda H."/>
            <person name="Nedachi M."/>
            <person name="Iwasaki W."/>
            <person name="Suwa Y."/>
            <person name="Sakata S."/>
        </authorList>
    </citation>
    <scope>NUCLEOTIDE SEQUENCE [LARGE SCALE GENOMIC DNA]</scope>
    <source>
        <strain evidence="1 2">MA2</strain>
    </source>
</reference>
<dbReference type="RefSeq" id="WP_045441551.1">
    <property type="nucleotide sequence ID" value="NZ_BBIO01000001.1"/>
</dbReference>
<dbReference type="Proteomes" id="UP000028702">
    <property type="component" value="Unassembled WGS sequence"/>
</dbReference>
<comment type="caution">
    <text evidence="1">The sequence shown here is derived from an EMBL/GenBank/DDBJ whole genome shotgun (WGS) entry which is preliminary data.</text>
</comment>
<dbReference type="SUPFAM" id="SSF52540">
    <property type="entry name" value="P-loop containing nucleoside triphosphate hydrolases"/>
    <property type="match status" value="1"/>
</dbReference>
<protein>
    <submittedName>
        <fullName evidence="1">Type IV secretion system protein VirB4</fullName>
    </submittedName>
</protein>
<name>A0A081B665_9HYPH</name>
<dbReference type="STRING" id="1333998.M2A_0032"/>
<dbReference type="AlphaFoldDB" id="A0A081B665"/>
<sequence length="794" mass="86744">MTIWPQVITTGLLAGGAAALAVPATRKLMLGSLKQDWLQDELALDAIEPDGLTIRLKDGTFARVWSMRGTSYDAKIEQEQHTLLLGRASLLHELGKKGLSLRLFAVKRKRPITYEARWPARALSEIGEAEAALFKSSYFVDWYLMAASASMQPLIDAEQIIAAQAGDYAPEAVAKAARDGEACPLTGFLNGLISGDYRRDLPSVSASLSGALPGADLHCERGSGVITAHVPEKQLHRVIGVISWPETVSGRLVGDILALPGDIEIAQICEPWDRDKALLIYKRKQQALSGSFFGNPAAAGETEVILSLLSEGTSTLFATEFQIIARAETETALAHLVRDICEVLGHARVLYRVQTKGAPICWFSRLPSVPRGKLMPGTRLMLPLDLRDENIAALWAMPHSAQGLTSSQFGPAPVRYFRTPTGQAYAFQFHVEDKPQARGNYLVFAPTGGGKSTLMMHLLGGLAKFEGVRSYIFDSKEGARFMVEAMGGLYQSYDKLALNPLDVGEDTPANRQRVYHILRALAGDHKLSPEEEAAFSHALDLTFQLEPPERTLSAIYGFAFAKRSALRQVFAKWVIDDKGNRGLHSHVFNAPHDSLGGLLDHYMVAINMNEALSDPELGPPVVTHMAAAIGQSAAKSAKGFTIFIDEAAKLLQNEGFRALAAEMFREYRKLNGAVGLAFQDPAALLRSGMAEAFIENTATFIFLPNAQATAESFEPFNLNDEQMSFVLGRASTRRERRALIVKRDAASGFDESAIIDVDLSPLGKSLRFYRAGTDANKHLQDLQATWGEAWAEHL</sequence>
<evidence type="ECO:0000313" key="1">
    <source>
        <dbReference type="EMBL" id="GAK43533.1"/>
    </source>
</evidence>
<organism evidence="1 2">
    <name type="scientific">Tepidicaulis marinus</name>
    <dbReference type="NCBI Taxonomy" id="1333998"/>
    <lineage>
        <taxon>Bacteria</taxon>
        <taxon>Pseudomonadati</taxon>
        <taxon>Pseudomonadota</taxon>
        <taxon>Alphaproteobacteria</taxon>
        <taxon>Hyphomicrobiales</taxon>
        <taxon>Parvibaculaceae</taxon>
        <taxon>Tepidicaulis</taxon>
    </lineage>
</organism>
<dbReference type="Gene3D" id="3.40.50.300">
    <property type="entry name" value="P-loop containing nucleotide triphosphate hydrolases"/>
    <property type="match status" value="2"/>
</dbReference>
<dbReference type="InterPro" id="IPR051162">
    <property type="entry name" value="T4SS_component"/>
</dbReference>
<gene>
    <name evidence="1" type="ORF">M2A_0032</name>
</gene>
<keyword evidence="2" id="KW-1185">Reference proteome</keyword>
<dbReference type="PANTHER" id="PTHR30121:SF12">
    <property type="entry name" value="TYPE IV SECRETION SYSTEM PROTEIN CAGE"/>
    <property type="match status" value="1"/>
</dbReference>